<dbReference type="Gene3D" id="3.30.70.380">
    <property type="entry name" value="Ferrodoxin-fold anticodon-binding domain"/>
    <property type="match status" value="1"/>
</dbReference>
<evidence type="ECO:0000256" key="15">
    <source>
        <dbReference type="HAMAP-Rule" id="MF_00283"/>
    </source>
</evidence>
<evidence type="ECO:0000313" key="20">
    <source>
        <dbReference type="EMBL" id="MSE03416.1"/>
    </source>
</evidence>
<dbReference type="InterPro" id="IPR020825">
    <property type="entry name" value="Phe-tRNA_synthase-like_B3/B4"/>
</dbReference>
<dbReference type="Pfam" id="PF01588">
    <property type="entry name" value="tRNA_bind"/>
    <property type="match status" value="1"/>
</dbReference>
<keyword evidence="4 15" id="KW-0963">Cytoplasm</keyword>
<dbReference type="NCBIfam" id="TIGR00472">
    <property type="entry name" value="pheT_bact"/>
    <property type="match status" value="1"/>
</dbReference>
<dbReference type="SMART" id="SM00873">
    <property type="entry name" value="B3_4"/>
    <property type="match status" value="1"/>
</dbReference>
<dbReference type="SUPFAM" id="SSF46955">
    <property type="entry name" value="Putative DNA-binding domain"/>
    <property type="match status" value="1"/>
</dbReference>
<evidence type="ECO:0000256" key="10">
    <source>
        <dbReference type="ARBA" id="ARBA00022842"/>
    </source>
</evidence>
<dbReference type="SUPFAM" id="SSF55681">
    <property type="entry name" value="Class II aaRS and biotin synthetases"/>
    <property type="match status" value="1"/>
</dbReference>
<evidence type="ECO:0000256" key="9">
    <source>
        <dbReference type="ARBA" id="ARBA00022840"/>
    </source>
</evidence>
<dbReference type="Pfam" id="PF03147">
    <property type="entry name" value="FDX-ACB"/>
    <property type="match status" value="1"/>
</dbReference>
<keyword evidence="7 15" id="KW-0479">Metal-binding</keyword>
<evidence type="ECO:0000256" key="13">
    <source>
        <dbReference type="ARBA" id="ARBA00023146"/>
    </source>
</evidence>
<dbReference type="GO" id="GO:0005524">
    <property type="term" value="F:ATP binding"/>
    <property type="evidence" value="ECO:0007669"/>
    <property type="project" value="UniProtKB-UniRule"/>
</dbReference>
<dbReference type="SUPFAM" id="SSF50249">
    <property type="entry name" value="Nucleic acid-binding proteins"/>
    <property type="match status" value="1"/>
</dbReference>
<dbReference type="SUPFAM" id="SSF54991">
    <property type="entry name" value="Anticodon-binding domain of PheRS"/>
    <property type="match status" value="1"/>
</dbReference>
<evidence type="ECO:0000256" key="1">
    <source>
        <dbReference type="ARBA" id="ARBA00004496"/>
    </source>
</evidence>
<comment type="subunit">
    <text evidence="3 15">Tetramer of two alpha and two beta subunits.</text>
</comment>
<gene>
    <name evidence="15" type="primary">pheT</name>
    <name evidence="20" type="ORF">GKC39_15275</name>
</gene>
<evidence type="ECO:0000256" key="2">
    <source>
        <dbReference type="ARBA" id="ARBA00008653"/>
    </source>
</evidence>
<dbReference type="Pfam" id="PF03483">
    <property type="entry name" value="B3_4"/>
    <property type="match status" value="1"/>
</dbReference>
<comment type="catalytic activity">
    <reaction evidence="14 15">
        <text>tRNA(Phe) + L-phenylalanine + ATP = L-phenylalanyl-tRNA(Phe) + AMP + diphosphate + H(+)</text>
        <dbReference type="Rhea" id="RHEA:19413"/>
        <dbReference type="Rhea" id="RHEA-COMP:9668"/>
        <dbReference type="Rhea" id="RHEA-COMP:9699"/>
        <dbReference type="ChEBI" id="CHEBI:15378"/>
        <dbReference type="ChEBI" id="CHEBI:30616"/>
        <dbReference type="ChEBI" id="CHEBI:33019"/>
        <dbReference type="ChEBI" id="CHEBI:58095"/>
        <dbReference type="ChEBI" id="CHEBI:78442"/>
        <dbReference type="ChEBI" id="CHEBI:78531"/>
        <dbReference type="ChEBI" id="CHEBI:456215"/>
        <dbReference type="EC" id="6.1.1.20"/>
    </reaction>
</comment>
<dbReference type="Gene3D" id="2.40.50.140">
    <property type="entry name" value="Nucleic acid-binding proteins"/>
    <property type="match status" value="1"/>
</dbReference>
<feature type="binding site" evidence="15">
    <location>
        <position position="471"/>
    </location>
    <ligand>
        <name>Mg(2+)</name>
        <dbReference type="ChEBI" id="CHEBI:18420"/>
        <note>shared with alpha subunit</note>
    </ligand>
</feature>
<dbReference type="GO" id="GO:0140096">
    <property type="term" value="F:catalytic activity, acting on a protein"/>
    <property type="evidence" value="ECO:0007669"/>
    <property type="project" value="UniProtKB-ARBA"/>
</dbReference>
<evidence type="ECO:0000256" key="16">
    <source>
        <dbReference type="PROSITE-ProRule" id="PRU00209"/>
    </source>
</evidence>
<dbReference type="SMART" id="SM00874">
    <property type="entry name" value="B5"/>
    <property type="match status" value="1"/>
</dbReference>
<protein>
    <recommendedName>
        <fullName evidence="15">Phenylalanine--tRNA ligase beta subunit</fullName>
        <ecNumber evidence="15">6.1.1.20</ecNumber>
    </recommendedName>
    <alternativeName>
        <fullName evidence="15">Phenylalanyl-tRNA synthetase beta subunit</fullName>
        <shortName evidence="15">PheRS</shortName>
    </alternativeName>
</protein>
<name>A0A6A8LJ35_BACVE</name>
<comment type="caution">
    <text evidence="20">The sequence shown here is derived from an EMBL/GenBank/DDBJ whole genome shotgun (WGS) entry which is preliminary data.</text>
</comment>
<dbReference type="GO" id="GO:0016740">
    <property type="term" value="F:transferase activity"/>
    <property type="evidence" value="ECO:0007669"/>
    <property type="project" value="UniProtKB-ARBA"/>
</dbReference>
<dbReference type="Gene3D" id="3.50.40.10">
    <property type="entry name" value="Phenylalanyl-trna Synthetase, Chain B, domain 3"/>
    <property type="match status" value="1"/>
</dbReference>
<keyword evidence="5 16" id="KW-0820">tRNA-binding</keyword>
<dbReference type="PANTHER" id="PTHR10947">
    <property type="entry name" value="PHENYLALANYL-TRNA SYNTHETASE BETA CHAIN AND LEUCINE-RICH REPEAT-CONTAINING PROTEIN 47"/>
    <property type="match status" value="1"/>
</dbReference>
<dbReference type="RefSeq" id="WP_079004994.1">
    <property type="nucleotide sequence ID" value="NZ_CP023133.1"/>
</dbReference>
<dbReference type="PANTHER" id="PTHR10947:SF0">
    <property type="entry name" value="PHENYLALANINE--TRNA LIGASE BETA SUBUNIT"/>
    <property type="match status" value="1"/>
</dbReference>
<evidence type="ECO:0000256" key="6">
    <source>
        <dbReference type="ARBA" id="ARBA00022598"/>
    </source>
</evidence>
<dbReference type="FunFam" id="2.40.50.140:FF:000045">
    <property type="entry name" value="Phenylalanine--tRNA ligase beta subunit"/>
    <property type="match status" value="1"/>
</dbReference>
<feature type="binding site" evidence="15">
    <location>
        <position position="472"/>
    </location>
    <ligand>
        <name>Mg(2+)</name>
        <dbReference type="ChEBI" id="CHEBI:18420"/>
        <note>shared with alpha subunit</note>
    </ligand>
</feature>
<accession>A0A6A8LJ35</accession>
<dbReference type="GO" id="GO:0000049">
    <property type="term" value="F:tRNA binding"/>
    <property type="evidence" value="ECO:0007669"/>
    <property type="project" value="UniProtKB-UniRule"/>
</dbReference>
<keyword evidence="10 15" id="KW-0460">Magnesium</keyword>
<feature type="domain" description="B5" evidence="19">
    <location>
        <begin position="409"/>
        <end position="484"/>
    </location>
</feature>
<dbReference type="InterPro" id="IPR045864">
    <property type="entry name" value="aa-tRNA-synth_II/BPL/LPL"/>
</dbReference>
<dbReference type="InterPro" id="IPR041616">
    <property type="entry name" value="PheRS_beta_core"/>
</dbReference>
<dbReference type="GO" id="GO:0000287">
    <property type="term" value="F:magnesium ion binding"/>
    <property type="evidence" value="ECO:0007669"/>
    <property type="project" value="UniProtKB-UniRule"/>
</dbReference>
<comment type="similarity">
    <text evidence="2 15">Belongs to the phenylalanyl-tRNA synthetase beta subunit family. Type 1 subfamily.</text>
</comment>
<dbReference type="CDD" id="cd02796">
    <property type="entry name" value="tRNA_bind_bactPheRS"/>
    <property type="match status" value="1"/>
</dbReference>
<comment type="cofactor">
    <cofactor evidence="15">
        <name>Mg(2+)</name>
        <dbReference type="ChEBI" id="CHEBI:18420"/>
    </cofactor>
    <text evidence="15">Binds 2 magnesium ions per tetramer.</text>
</comment>
<evidence type="ECO:0000259" key="19">
    <source>
        <dbReference type="PROSITE" id="PS51483"/>
    </source>
</evidence>
<evidence type="ECO:0000256" key="14">
    <source>
        <dbReference type="ARBA" id="ARBA00049255"/>
    </source>
</evidence>
<dbReference type="GO" id="GO:0004826">
    <property type="term" value="F:phenylalanine-tRNA ligase activity"/>
    <property type="evidence" value="ECO:0007669"/>
    <property type="project" value="UniProtKB-UniRule"/>
</dbReference>
<dbReference type="InterPro" id="IPR009061">
    <property type="entry name" value="DNA-bd_dom_put_sf"/>
</dbReference>
<dbReference type="GO" id="GO:0009328">
    <property type="term" value="C:phenylalanine-tRNA ligase complex"/>
    <property type="evidence" value="ECO:0007669"/>
    <property type="project" value="TreeGrafter"/>
</dbReference>
<feature type="domain" description="TRNA-binding" evidence="17">
    <location>
        <begin position="40"/>
        <end position="155"/>
    </location>
</feature>
<evidence type="ECO:0000256" key="8">
    <source>
        <dbReference type="ARBA" id="ARBA00022741"/>
    </source>
</evidence>
<keyword evidence="13 15" id="KW-0030">Aminoacyl-tRNA synthetase</keyword>
<proteinExistence type="inferred from homology"/>
<feature type="binding site" evidence="15">
    <location>
        <position position="462"/>
    </location>
    <ligand>
        <name>Mg(2+)</name>
        <dbReference type="ChEBI" id="CHEBI:18420"/>
        <note>shared with alpha subunit</note>
    </ligand>
</feature>
<evidence type="ECO:0000259" key="18">
    <source>
        <dbReference type="PROSITE" id="PS51447"/>
    </source>
</evidence>
<dbReference type="PROSITE" id="PS50886">
    <property type="entry name" value="TRBD"/>
    <property type="match status" value="1"/>
</dbReference>
<evidence type="ECO:0000256" key="11">
    <source>
        <dbReference type="ARBA" id="ARBA00022884"/>
    </source>
</evidence>
<keyword evidence="9 15" id="KW-0067">ATP-binding</keyword>
<evidence type="ECO:0000256" key="12">
    <source>
        <dbReference type="ARBA" id="ARBA00022917"/>
    </source>
</evidence>
<dbReference type="EMBL" id="WKKV01000007">
    <property type="protein sequence ID" value="MSE03416.1"/>
    <property type="molecule type" value="Genomic_DNA"/>
</dbReference>
<organism evidence="20">
    <name type="scientific">Bacillus velezensis</name>
    <dbReference type="NCBI Taxonomy" id="492670"/>
    <lineage>
        <taxon>Bacteria</taxon>
        <taxon>Bacillati</taxon>
        <taxon>Bacillota</taxon>
        <taxon>Bacilli</taxon>
        <taxon>Bacillales</taxon>
        <taxon>Bacillaceae</taxon>
        <taxon>Bacillus</taxon>
        <taxon>Bacillus amyloliquefaciens group</taxon>
    </lineage>
</organism>
<dbReference type="SUPFAM" id="SSF56037">
    <property type="entry name" value="PheT/TilS domain"/>
    <property type="match status" value="1"/>
</dbReference>
<dbReference type="HAMAP" id="MF_00283">
    <property type="entry name" value="Phe_tRNA_synth_beta1"/>
    <property type="match status" value="1"/>
</dbReference>
<dbReference type="Pfam" id="PF17759">
    <property type="entry name" value="tRNA_synthFbeta"/>
    <property type="match status" value="1"/>
</dbReference>
<dbReference type="InterPro" id="IPR033714">
    <property type="entry name" value="tRNA_bind_bactPheRS"/>
</dbReference>
<keyword evidence="8 15" id="KW-0547">Nucleotide-binding</keyword>
<dbReference type="InterPro" id="IPR005146">
    <property type="entry name" value="B3/B4_tRNA-bd"/>
</dbReference>
<feature type="domain" description="FDX-ACB" evidence="18">
    <location>
        <begin position="710"/>
        <end position="803"/>
    </location>
</feature>
<dbReference type="GO" id="GO:0006432">
    <property type="term" value="P:phenylalanyl-tRNA aminoacylation"/>
    <property type="evidence" value="ECO:0007669"/>
    <property type="project" value="UniProtKB-UniRule"/>
</dbReference>
<dbReference type="InterPro" id="IPR012340">
    <property type="entry name" value="NA-bd_OB-fold"/>
</dbReference>
<dbReference type="SMART" id="SM00896">
    <property type="entry name" value="FDX-ACB"/>
    <property type="match status" value="1"/>
</dbReference>
<dbReference type="FunFam" id="3.30.56.10:FF:000002">
    <property type="entry name" value="Phenylalanine--tRNA ligase beta subunit"/>
    <property type="match status" value="1"/>
</dbReference>
<dbReference type="InterPro" id="IPR004532">
    <property type="entry name" value="Phe-tRNA-ligase_IIc_bsu_bact"/>
</dbReference>
<keyword evidence="11 16" id="KW-0694">RNA-binding</keyword>
<evidence type="ECO:0000256" key="7">
    <source>
        <dbReference type="ARBA" id="ARBA00022723"/>
    </source>
</evidence>
<dbReference type="FunFam" id="3.30.930.10:FF:000022">
    <property type="entry name" value="Phenylalanine--tRNA ligase beta subunit"/>
    <property type="match status" value="1"/>
</dbReference>
<keyword evidence="12 15" id="KW-0648">Protein biosynthesis</keyword>
<evidence type="ECO:0000256" key="3">
    <source>
        <dbReference type="ARBA" id="ARBA00011209"/>
    </source>
</evidence>
<dbReference type="AlphaFoldDB" id="A0A6A8LJ35"/>
<evidence type="ECO:0000256" key="5">
    <source>
        <dbReference type="ARBA" id="ARBA00022555"/>
    </source>
</evidence>
<dbReference type="PROSITE" id="PS51447">
    <property type="entry name" value="FDX_ACB"/>
    <property type="match status" value="1"/>
</dbReference>
<dbReference type="InterPro" id="IPR045060">
    <property type="entry name" value="Phe-tRNA-ligase_IIc_bsu"/>
</dbReference>
<evidence type="ECO:0000256" key="4">
    <source>
        <dbReference type="ARBA" id="ARBA00022490"/>
    </source>
</evidence>
<dbReference type="Pfam" id="PF03484">
    <property type="entry name" value="B5"/>
    <property type="match status" value="1"/>
</dbReference>
<dbReference type="EC" id="6.1.1.20" evidence="15"/>
<dbReference type="FunFam" id="3.50.40.10:FF:000001">
    <property type="entry name" value="Phenylalanine--tRNA ligase beta subunit"/>
    <property type="match status" value="1"/>
</dbReference>
<keyword evidence="6 15" id="KW-0436">Ligase</keyword>
<dbReference type="InterPro" id="IPR002547">
    <property type="entry name" value="tRNA-bd_dom"/>
</dbReference>
<feature type="binding site" evidence="15">
    <location>
        <position position="468"/>
    </location>
    <ligand>
        <name>Mg(2+)</name>
        <dbReference type="ChEBI" id="CHEBI:18420"/>
        <note>shared with alpha subunit</note>
    </ligand>
</feature>
<dbReference type="Gene3D" id="3.30.930.10">
    <property type="entry name" value="Bira Bifunctional Protein, Domain 2"/>
    <property type="match status" value="1"/>
</dbReference>
<comment type="subcellular location">
    <subcellularLocation>
        <location evidence="1 15">Cytoplasm</location>
    </subcellularLocation>
</comment>
<dbReference type="PROSITE" id="PS51483">
    <property type="entry name" value="B5"/>
    <property type="match status" value="1"/>
</dbReference>
<dbReference type="InterPro" id="IPR005147">
    <property type="entry name" value="tRNA_synthase_B5-dom"/>
</dbReference>
<dbReference type="InterPro" id="IPR005121">
    <property type="entry name" value="Fdx_antiC-bd"/>
</dbReference>
<dbReference type="FunFam" id="3.30.70.380:FF:000001">
    <property type="entry name" value="Phenylalanine--tRNA ligase beta subunit"/>
    <property type="match status" value="1"/>
</dbReference>
<dbReference type="NCBIfam" id="NF045760">
    <property type="entry name" value="YtpR"/>
    <property type="match status" value="1"/>
</dbReference>
<sequence length="804" mass="87796">MFVSYKWLEDYVDLQGIDPAVLAEKITRAGIEVEGIEYKGEGVKGVVIGHVLEREQHPNADKLNKCLVDIGAEEPVQIICGAPNVDKGQKVAVATVGAVLPGNFKIKKAKLRGEASHGMICSLQELGIESKLVAKEYAEGIFVFPNDAETGADAMAALQLDDAILEFGLTPNRADAMNMLGVAYEVAAILGAEVKLPEASYEKAAEKAADAVSVKIEDTQANPHYAAKIIKNVKIGPSPLWMQTKLMNAGIRPHNNVVDITNFVLLEYGQPLHAFDYDRFGSKEVVVRKAAENETIVTLDEQERKLSSSHLVITNGKKAQAVAGVMGGAESEVREDTTAILLEAAYFDGQTVRKASRDLGLRSEASARYEKGIDPARVLLAAERACSLIQAYAGGEVLSGTVEENHLKIEANNIHVSVEKVNAVLGMAIAKEEIISIYKRLGFAVSEAEDVLVVTVPSRRGDIRIEEDLIEEAARLYGYDNIPSTLPETAGTTGGLTPYQAKRRKVRRFLEGAGLSQATTYSLTNDKKAAAFAIEKSFNTMLALPMSEERSILRHSLVPNLLEAVSYNLARQTDSVALYETGSVFLTKEENTKPVEKERVAGAVTGLWRKNLWQGEKKPVDFFVAKGIVEGLLHQLNVSDRVEFVQSARKNMHPGRTANILLNGSLAGFIGQVHPAMEKELDIKETYVFELDLHALLTEETEPVVYTPIPKYPSVTRDIALVADKTVTSGQLEAVIKEAGGALLKEVTVFDVYEGEHMEEGKKSVAFSLQYVNPEQTLTEEEVTKVHENVLKALEETYQAVLRG</sequence>
<dbReference type="CDD" id="cd00769">
    <property type="entry name" value="PheRS_beta_core"/>
    <property type="match status" value="1"/>
</dbReference>
<dbReference type="Gene3D" id="3.30.56.10">
    <property type="match status" value="2"/>
</dbReference>
<evidence type="ECO:0000259" key="17">
    <source>
        <dbReference type="PROSITE" id="PS50886"/>
    </source>
</evidence>
<dbReference type="InterPro" id="IPR036690">
    <property type="entry name" value="Fdx_antiC-bd_sf"/>
</dbReference>
<reference evidence="20" key="1">
    <citation type="submission" date="2019-11" db="EMBL/GenBank/DDBJ databases">
        <title>Draft Genome Sequence of Plant Growth-Promoting Rhizosphere-Associated Bacteria.</title>
        <authorList>
            <person name="Vasilyev I.Y."/>
            <person name="Radchenko V."/>
            <person name="Ilnitskaya E.V."/>
        </authorList>
    </citation>
    <scope>NUCLEOTIDE SEQUENCE</scope>
    <source>
        <strain evidence="20">VRA_517_n</strain>
    </source>
</reference>